<gene>
    <name evidence="1" type="primary">clpS</name>
    <name evidence="3" type="ordered locus">Rxyl_1015</name>
</gene>
<comment type="similarity">
    <text evidence="1">Belongs to the ClpS family.</text>
</comment>
<dbReference type="STRING" id="266117.Rxyl_1015"/>
<feature type="domain" description="Adaptor protein ClpS core" evidence="2">
    <location>
        <begin position="29"/>
        <end position="96"/>
    </location>
</feature>
<dbReference type="RefSeq" id="WP_011563999.1">
    <property type="nucleotide sequence ID" value="NC_008148.1"/>
</dbReference>
<keyword evidence="3" id="KW-0378">Hydrolase</keyword>
<dbReference type="SUPFAM" id="SSF54736">
    <property type="entry name" value="ClpS-like"/>
    <property type="match status" value="1"/>
</dbReference>
<dbReference type="EMBL" id="CP000386">
    <property type="protein sequence ID" value="ABG03981.1"/>
    <property type="molecule type" value="Genomic_DNA"/>
</dbReference>
<dbReference type="HAMAP" id="MF_00302">
    <property type="entry name" value="ClpS"/>
    <property type="match status" value="1"/>
</dbReference>
<dbReference type="PANTHER" id="PTHR33473:SF19">
    <property type="entry name" value="ATP-DEPENDENT CLP PROTEASE ADAPTER PROTEIN CLPS"/>
    <property type="match status" value="1"/>
</dbReference>
<keyword evidence="4" id="KW-1185">Reference proteome</keyword>
<dbReference type="Gene3D" id="3.30.1390.10">
    <property type="match status" value="1"/>
</dbReference>
<protein>
    <recommendedName>
        <fullName evidence="1">ATP-dependent Clp protease adapter protein ClpS</fullName>
    </recommendedName>
</protein>
<dbReference type="PANTHER" id="PTHR33473">
    <property type="entry name" value="ATP-DEPENDENT CLP PROTEASE ADAPTER PROTEIN CLPS1, CHLOROPLASTIC"/>
    <property type="match status" value="1"/>
</dbReference>
<proteinExistence type="inferred from homology"/>
<dbReference type="InterPro" id="IPR003769">
    <property type="entry name" value="ClpS_core"/>
</dbReference>
<evidence type="ECO:0000256" key="1">
    <source>
        <dbReference type="HAMAP-Rule" id="MF_00302"/>
    </source>
</evidence>
<dbReference type="eggNOG" id="COG2127">
    <property type="taxonomic scope" value="Bacteria"/>
</dbReference>
<dbReference type="HOGENOM" id="CLU_134083_1_1_11"/>
<reference evidence="3 4" key="1">
    <citation type="submission" date="2006-06" db="EMBL/GenBank/DDBJ databases">
        <title>Complete sequence of Rubrobacter xylanophilus DSM 9941.</title>
        <authorList>
            <consortium name="US DOE Joint Genome Institute"/>
            <person name="Copeland A."/>
            <person name="Lucas S."/>
            <person name="Lapidus A."/>
            <person name="Barry K."/>
            <person name="Detter J.C."/>
            <person name="Glavina del Rio T."/>
            <person name="Hammon N."/>
            <person name="Israni S."/>
            <person name="Dalin E."/>
            <person name="Tice H."/>
            <person name="Pitluck S."/>
            <person name="Munk A.C."/>
            <person name="Brettin T."/>
            <person name="Bruce D."/>
            <person name="Han C."/>
            <person name="Tapia R."/>
            <person name="Gilna P."/>
            <person name="Schmutz J."/>
            <person name="Larimer F."/>
            <person name="Land M."/>
            <person name="Hauser L."/>
            <person name="Kyrpides N."/>
            <person name="Lykidis A."/>
            <person name="da Costa M.S."/>
            <person name="Rainey F.A."/>
            <person name="Empadinhas N."/>
            <person name="Jolivet E."/>
            <person name="Battista J.R."/>
            <person name="Richardson P."/>
        </authorList>
    </citation>
    <scope>NUCLEOTIDE SEQUENCE [LARGE SCALE GENOMIC DNA]</scope>
    <source>
        <strain evidence="4">DSM 9941 / NBRC 16129 / PRD-1</strain>
    </source>
</reference>
<sequence length="107" mass="12001">MVGSLTRDIRCSAATKTAPARKTRRAPSREPRYRVILHNDDWTPMDHVVAALMKVVPRLSLRRAVSIMLEAHTKGQAVVTRCHRELAELYREGLKAEGLISTIEPDG</sequence>
<dbReference type="KEGG" id="rxy:Rxyl_1015"/>
<accession>Q1AX97</accession>
<dbReference type="GO" id="GO:0030163">
    <property type="term" value="P:protein catabolic process"/>
    <property type="evidence" value="ECO:0007669"/>
    <property type="project" value="InterPro"/>
</dbReference>
<dbReference type="Proteomes" id="UP000006637">
    <property type="component" value="Chromosome"/>
</dbReference>
<dbReference type="GO" id="GO:0008233">
    <property type="term" value="F:peptidase activity"/>
    <property type="evidence" value="ECO:0007669"/>
    <property type="project" value="UniProtKB-KW"/>
</dbReference>
<evidence type="ECO:0000313" key="3">
    <source>
        <dbReference type="EMBL" id="ABG03981.1"/>
    </source>
</evidence>
<keyword evidence="3" id="KW-0645">Protease</keyword>
<dbReference type="InterPro" id="IPR022935">
    <property type="entry name" value="ClpS"/>
</dbReference>
<name>Q1AX97_RUBXD</name>
<organism evidence="3 4">
    <name type="scientific">Rubrobacter xylanophilus (strain DSM 9941 / JCM 11954 / NBRC 16129 / PRD-1)</name>
    <dbReference type="NCBI Taxonomy" id="266117"/>
    <lineage>
        <taxon>Bacteria</taxon>
        <taxon>Bacillati</taxon>
        <taxon>Actinomycetota</taxon>
        <taxon>Rubrobacteria</taxon>
        <taxon>Rubrobacterales</taxon>
        <taxon>Rubrobacteraceae</taxon>
        <taxon>Rubrobacter</taxon>
    </lineage>
</organism>
<evidence type="ECO:0000259" key="2">
    <source>
        <dbReference type="Pfam" id="PF02617"/>
    </source>
</evidence>
<comment type="function">
    <text evidence="1">Involved in the modulation of the specificity of the ClpAP-mediated ATP-dependent protein degradation.</text>
</comment>
<evidence type="ECO:0000313" key="4">
    <source>
        <dbReference type="Proteomes" id="UP000006637"/>
    </source>
</evidence>
<dbReference type="PhylomeDB" id="Q1AX97"/>
<dbReference type="AlphaFoldDB" id="Q1AX97"/>
<dbReference type="Pfam" id="PF02617">
    <property type="entry name" value="ClpS"/>
    <property type="match status" value="1"/>
</dbReference>
<dbReference type="GO" id="GO:0006508">
    <property type="term" value="P:proteolysis"/>
    <property type="evidence" value="ECO:0007669"/>
    <property type="project" value="UniProtKB-UniRule"/>
</dbReference>
<dbReference type="InterPro" id="IPR014719">
    <property type="entry name" value="Ribosomal_bL12_C/ClpS-like"/>
</dbReference>
<comment type="subunit">
    <text evidence="1">Binds to the N-terminal domain of the chaperone ClpA.</text>
</comment>